<reference evidence="4 5" key="2">
    <citation type="journal article" date="2020" name="Microbiol. Resour. Announc.">
        <title>Complete genome sequence of Pseudomonas otitidis strain MrB4, isolated from Lake Biwa in Japan.</title>
        <authorList>
            <person name="Miyazaki K."/>
            <person name="Hase E."/>
            <person name="Maruya T."/>
        </authorList>
    </citation>
    <scope>NUCLEOTIDE SEQUENCE [LARGE SCALE GENOMIC DNA]</scope>
    <source>
        <strain evidence="4 5">MrB4</strain>
    </source>
</reference>
<keyword evidence="1" id="KW-1133">Transmembrane helix</keyword>
<feature type="transmembrane region" description="Helical" evidence="1">
    <location>
        <begin position="101"/>
        <end position="123"/>
    </location>
</feature>
<name>A0A679G7H1_9GAMM</name>
<dbReference type="EMBL" id="AP022642">
    <property type="protein sequence ID" value="BCA26063.1"/>
    <property type="molecule type" value="Genomic_DNA"/>
</dbReference>
<sequence length="223" mass="23913">MKLGWLWVFPALGGLMIAGAVAVQVARLSDQARMTLASAEVIDISGGCPTVAFRTAAGEAVEHTSSGCSSPPAFELGESARVYYDPADPRDAHLDSFVDNWVGSLVLGGIGAVFALIGSCFVVPPLLARRRAAQLAVSGQAVMAEVVDVRLNGSLSVNGQHPWRIVAQWKNPATGKLHVFNSENLWFDPSRFLPDDGWVRVLIDPANPRRYAMDTAFLPELAD</sequence>
<evidence type="ECO:0000259" key="2">
    <source>
        <dbReference type="Pfam" id="PF12158"/>
    </source>
</evidence>
<evidence type="ECO:0000313" key="5">
    <source>
        <dbReference type="Proteomes" id="UP000501237"/>
    </source>
</evidence>
<reference evidence="3 6" key="1">
    <citation type="submission" date="2019-12" db="EMBL/GenBank/DDBJ databases">
        <title>complete genome sequences of Pseudomonas otitidis str. WP8-S17-CRE-03 isolated from wastewater treatment plant effluent.</title>
        <authorList>
            <person name="Sekizuka T."/>
            <person name="Itokawa K."/>
            <person name="Yatsu K."/>
            <person name="Inamine Y."/>
            <person name="Kuroda M."/>
        </authorList>
    </citation>
    <scope>NUCLEOTIDE SEQUENCE [LARGE SCALE GENOMIC DNA]</scope>
    <source>
        <strain evidence="3 6">WP8-S17-CRE-03</strain>
    </source>
</reference>
<dbReference type="KEGG" id="poj:PtoMrB4_00400"/>
<accession>A0A679G7H1</accession>
<dbReference type="Proteomes" id="UP000515591">
    <property type="component" value="Chromosome"/>
</dbReference>
<proteinExistence type="predicted"/>
<keyword evidence="1" id="KW-0472">Membrane</keyword>
<evidence type="ECO:0000256" key="1">
    <source>
        <dbReference type="SAM" id="Phobius"/>
    </source>
</evidence>
<dbReference type="Pfam" id="PF12158">
    <property type="entry name" value="DUF3592"/>
    <property type="match status" value="1"/>
</dbReference>
<evidence type="ECO:0000313" key="4">
    <source>
        <dbReference type="EMBL" id="BCA26063.1"/>
    </source>
</evidence>
<gene>
    <name evidence="4" type="ORF">PtoMrB4_00400</name>
    <name evidence="3" type="ORF">WP8S17C03_00400</name>
</gene>
<dbReference type="AlphaFoldDB" id="A0A679G7H1"/>
<evidence type="ECO:0000313" key="6">
    <source>
        <dbReference type="Proteomes" id="UP000515591"/>
    </source>
</evidence>
<organism evidence="4 5">
    <name type="scientific">Metapseudomonas otitidis</name>
    <dbReference type="NCBI Taxonomy" id="319939"/>
    <lineage>
        <taxon>Bacteria</taxon>
        <taxon>Pseudomonadati</taxon>
        <taxon>Pseudomonadota</taxon>
        <taxon>Gammaproteobacteria</taxon>
        <taxon>Pseudomonadales</taxon>
        <taxon>Pseudomonadaceae</taxon>
        <taxon>Metapseudomonas</taxon>
    </lineage>
</organism>
<dbReference type="Proteomes" id="UP000501237">
    <property type="component" value="Chromosome"/>
</dbReference>
<evidence type="ECO:0000313" key="3">
    <source>
        <dbReference type="EMBL" id="BBT13991.1"/>
    </source>
</evidence>
<protein>
    <recommendedName>
        <fullName evidence="2">DUF3592 domain-containing protein</fullName>
    </recommendedName>
</protein>
<dbReference type="RefSeq" id="WP_142013223.1">
    <property type="nucleotide sequence ID" value="NZ_AP022213.1"/>
</dbReference>
<dbReference type="InterPro" id="IPR021994">
    <property type="entry name" value="DUF3592"/>
</dbReference>
<keyword evidence="1" id="KW-0812">Transmembrane</keyword>
<feature type="domain" description="DUF3592" evidence="2">
    <location>
        <begin position="51"/>
        <end position="97"/>
    </location>
</feature>
<dbReference type="EMBL" id="AP022213">
    <property type="protein sequence ID" value="BBT13991.1"/>
    <property type="molecule type" value="Genomic_DNA"/>
</dbReference>
<dbReference type="GeneID" id="57395248"/>